<dbReference type="PANTHER" id="PTHR34706">
    <property type="entry name" value="SLR1338 PROTEIN"/>
    <property type="match status" value="1"/>
</dbReference>
<dbReference type="Proteomes" id="UP000663828">
    <property type="component" value="Unassembled WGS sequence"/>
</dbReference>
<keyword evidence="3" id="KW-1185">Reference proteome</keyword>
<evidence type="ECO:0000313" key="3">
    <source>
        <dbReference type="Proteomes" id="UP000663828"/>
    </source>
</evidence>
<gene>
    <name evidence="2" type="ORF">XAT740_LOCUS21405</name>
</gene>
<evidence type="ECO:0000313" key="2">
    <source>
        <dbReference type="EMBL" id="CAF1159550.1"/>
    </source>
</evidence>
<reference evidence="2" key="1">
    <citation type="submission" date="2021-02" db="EMBL/GenBank/DDBJ databases">
        <authorList>
            <person name="Nowell W R."/>
        </authorList>
    </citation>
    <scope>NUCLEOTIDE SEQUENCE</scope>
</reference>
<dbReference type="EMBL" id="CAJNOR010001536">
    <property type="protein sequence ID" value="CAF1159550.1"/>
    <property type="molecule type" value="Genomic_DNA"/>
</dbReference>
<feature type="region of interest" description="Disordered" evidence="1">
    <location>
        <begin position="1"/>
        <end position="34"/>
    </location>
</feature>
<evidence type="ECO:0000256" key="1">
    <source>
        <dbReference type="SAM" id="MobiDB-lite"/>
    </source>
</evidence>
<proteinExistence type="predicted"/>
<protein>
    <recommendedName>
        <fullName evidence="4">VWFA domain-containing protein</fullName>
    </recommendedName>
</protein>
<comment type="caution">
    <text evidence="2">The sequence shown here is derived from an EMBL/GenBank/DDBJ whole genome shotgun (WGS) entry which is preliminary data.</text>
</comment>
<dbReference type="AlphaFoldDB" id="A0A814TH27"/>
<accession>A0A814TH27</accession>
<evidence type="ECO:0008006" key="4">
    <source>
        <dbReference type="Google" id="ProtNLM"/>
    </source>
</evidence>
<feature type="compositionally biased region" description="Polar residues" evidence="1">
    <location>
        <begin position="1"/>
        <end position="20"/>
    </location>
</feature>
<organism evidence="2 3">
    <name type="scientific">Adineta ricciae</name>
    <name type="common">Rotifer</name>
    <dbReference type="NCBI Taxonomy" id="249248"/>
    <lineage>
        <taxon>Eukaryota</taxon>
        <taxon>Metazoa</taxon>
        <taxon>Spiralia</taxon>
        <taxon>Gnathifera</taxon>
        <taxon>Rotifera</taxon>
        <taxon>Eurotatoria</taxon>
        <taxon>Bdelloidea</taxon>
        <taxon>Adinetida</taxon>
        <taxon>Adinetidae</taxon>
        <taxon>Adineta</taxon>
    </lineage>
</organism>
<sequence length="297" mass="34027">MNNRGNHAQGTNYNTTSSTDLGREETNGLGNTDHGEQNCSGRLHVQNCDVKKILSRITFFIIESLEINRKLEGIILRYEIPADKCYRLRALKDYEIIVIGDDSGSMNTTVDNTNVTRWDELRNLLKIIIEFGTIFDPSGVDVFFLNRPQCTGITDPRGIDRLFIDPPSGFTPLAKKSKEVIEFARANIDETKKVLLFIATDGLPTDDKGYPDLNEFTRVIRNEIDHEIIHIMFLLCTDEQESVDYLTAFRTTVPNVHVCDDYETERRRVRHLYGRNSQFTRTDYYIHALVSAITSDH</sequence>
<dbReference type="PANTHER" id="PTHR34706:SF1">
    <property type="entry name" value="VWFA DOMAIN-CONTAINING PROTEIN"/>
    <property type="match status" value="1"/>
</dbReference>
<name>A0A814TH27_ADIRI</name>